<dbReference type="GO" id="GO:0035196">
    <property type="term" value="P:miRNA processing"/>
    <property type="evidence" value="ECO:0007669"/>
    <property type="project" value="InterPro"/>
</dbReference>
<name>A0AAD7LWW4_QUISA</name>
<evidence type="ECO:0000313" key="3">
    <source>
        <dbReference type="Proteomes" id="UP001163823"/>
    </source>
</evidence>
<evidence type="ECO:0000313" key="2">
    <source>
        <dbReference type="EMBL" id="KAJ7965826.1"/>
    </source>
</evidence>
<gene>
    <name evidence="2" type="ORF">O6P43_015399</name>
</gene>
<feature type="region of interest" description="Disordered" evidence="1">
    <location>
        <begin position="72"/>
        <end position="91"/>
    </location>
</feature>
<dbReference type="EMBL" id="JARAOO010000006">
    <property type="protein sequence ID" value="KAJ7965826.1"/>
    <property type="molecule type" value="Genomic_DNA"/>
</dbReference>
<feature type="region of interest" description="Disordered" evidence="1">
    <location>
        <begin position="1"/>
        <end position="30"/>
    </location>
</feature>
<dbReference type="Proteomes" id="UP001163823">
    <property type="component" value="Chromosome 6"/>
</dbReference>
<dbReference type="InterPro" id="IPR039292">
    <property type="entry name" value="SICKLE"/>
</dbReference>
<organism evidence="2 3">
    <name type="scientific">Quillaja saponaria</name>
    <name type="common">Soap bark tree</name>
    <dbReference type="NCBI Taxonomy" id="32244"/>
    <lineage>
        <taxon>Eukaryota</taxon>
        <taxon>Viridiplantae</taxon>
        <taxon>Streptophyta</taxon>
        <taxon>Embryophyta</taxon>
        <taxon>Tracheophyta</taxon>
        <taxon>Spermatophyta</taxon>
        <taxon>Magnoliopsida</taxon>
        <taxon>eudicotyledons</taxon>
        <taxon>Gunneridae</taxon>
        <taxon>Pentapetalae</taxon>
        <taxon>rosids</taxon>
        <taxon>fabids</taxon>
        <taxon>Fabales</taxon>
        <taxon>Quillajaceae</taxon>
        <taxon>Quillaja</taxon>
    </lineage>
</organism>
<reference evidence="2" key="1">
    <citation type="journal article" date="2023" name="Science">
        <title>Elucidation of the pathway for biosynthesis of saponin adjuvants from the soapbark tree.</title>
        <authorList>
            <person name="Reed J."/>
            <person name="Orme A."/>
            <person name="El-Demerdash A."/>
            <person name="Owen C."/>
            <person name="Martin L.B.B."/>
            <person name="Misra R.C."/>
            <person name="Kikuchi S."/>
            <person name="Rejzek M."/>
            <person name="Martin A.C."/>
            <person name="Harkess A."/>
            <person name="Leebens-Mack J."/>
            <person name="Louveau T."/>
            <person name="Stephenson M.J."/>
            <person name="Osbourn A."/>
        </authorList>
    </citation>
    <scope>NUCLEOTIDE SEQUENCE</scope>
    <source>
        <strain evidence="2">S10</strain>
    </source>
</reference>
<dbReference type="PANTHER" id="PTHR36054">
    <property type="entry name" value="PROTEIN SICKLE"/>
    <property type="match status" value="1"/>
</dbReference>
<proteinExistence type="predicted"/>
<dbReference type="KEGG" id="qsa:O6P43_015399"/>
<dbReference type="PANTHER" id="PTHR36054:SF2">
    <property type="entry name" value="PROTEIN SICKLE"/>
    <property type="match status" value="1"/>
</dbReference>
<evidence type="ECO:0000256" key="1">
    <source>
        <dbReference type="SAM" id="MobiDB-lite"/>
    </source>
</evidence>
<sequence>MVKAPGSCWSGGRGHSSHGHPSVVDRPRGPRQFYQKSMVEDPWKFMKPVIWKGINVPSNTPESSKSLISESFSTKKAKVSDASDRSSSQPSLAEYLAASFNEAVNDTENG</sequence>
<accession>A0AAD7LWW4</accession>
<protein>
    <submittedName>
        <fullName evidence="2">Hydroxyproline-rich glycoprotein family protein, putative isoform 1</fullName>
    </submittedName>
</protein>
<dbReference type="AlphaFoldDB" id="A0AAD7LWW4"/>
<keyword evidence="3" id="KW-1185">Reference proteome</keyword>
<dbReference type="GO" id="GO:0000398">
    <property type="term" value="P:mRNA splicing, via spliceosome"/>
    <property type="evidence" value="ECO:0007669"/>
    <property type="project" value="InterPro"/>
</dbReference>
<comment type="caution">
    <text evidence="2">The sequence shown here is derived from an EMBL/GenBank/DDBJ whole genome shotgun (WGS) entry which is preliminary data.</text>
</comment>